<evidence type="ECO:0000313" key="3">
    <source>
        <dbReference type="Proteomes" id="UP000026962"/>
    </source>
</evidence>
<organism evidence="2">
    <name type="scientific">Oryza punctata</name>
    <name type="common">Red rice</name>
    <dbReference type="NCBI Taxonomy" id="4537"/>
    <lineage>
        <taxon>Eukaryota</taxon>
        <taxon>Viridiplantae</taxon>
        <taxon>Streptophyta</taxon>
        <taxon>Embryophyta</taxon>
        <taxon>Tracheophyta</taxon>
        <taxon>Spermatophyta</taxon>
        <taxon>Magnoliopsida</taxon>
        <taxon>Liliopsida</taxon>
        <taxon>Poales</taxon>
        <taxon>Poaceae</taxon>
        <taxon>BOP clade</taxon>
        <taxon>Oryzoideae</taxon>
        <taxon>Oryzeae</taxon>
        <taxon>Oryzinae</taxon>
        <taxon>Oryza</taxon>
    </lineage>
</organism>
<name>A0A0E0JIX7_ORYPU</name>
<evidence type="ECO:0000256" key="1">
    <source>
        <dbReference type="SAM" id="MobiDB-lite"/>
    </source>
</evidence>
<reference evidence="2" key="1">
    <citation type="submission" date="2015-04" db="UniProtKB">
        <authorList>
            <consortium name="EnsemblPlants"/>
        </authorList>
    </citation>
    <scope>IDENTIFICATION</scope>
</reference>
<evidence type="ECO:0000313" key="2">
    <source>
        <dbReference type="EnsemblPlants" id="OPUNC01G16440.1"/>
    </source>
</evidence>
<keyword evidence="3" id="KW-1185">Reference proteome</keyword>
<dbReference type="EnsemblPlants" id="OPUNC01G16440.1">
    <property type="protein sequence ID" value="OPUNC01G16440.1"/>
    <property type="gene ID" value="OPUNC01G16440"/>
</dbReference>
<dbReference type="HOGENOM" id="CLU_2675326_0_0_1"/>
<dbReference type="Proteomes" id="UP000026962">
    <property type="component" value="Chromosome 1"/>
</dbReference>
<protein>
    <submittedName>
        <fullName evidence="2">Uncharacterized protein</fullName>
    </submittedName>
</protein>
<sequence>MVDEAVRRVAVIDVAEVGKEDDAQKIMMSNRGGRDVTPGLPDLGTTQDERAQRCCQYRAREVGDHHESYTNVGGD</sequence>
<feature type="region of interest" description="Disordered" evidence="1">
    <location>
        <begin position="28"/>
        <end position="48"/>
    </location>
</feature>
<dbReference type="Gramene" id="OPUNC01G16440.1">
    <property type="protein sequence ID" value="OPUNC01G16440.1"/>
    <property type="gene ID" value="OPUNC01G16440"/>
</dbReference>
<reference evidence="2" key="2">
    <citation type="submission" date="2018-05" db="EMBL/GenBank/DDBJ databases">
        <title>OpunRS2 (Oryza punctata Reference Sequence Version 2).</title>
        <authorList>
            <person name="Zhang J."/>
            <person name="Kudrna D."/>
            <person name="Lee S."/>
            <person name="Talag J."/>
            <person name="Welchert J."/>
            <person name="Wing R.A."/>
        </authorList>
    </citation>
    <scope>NUCLEOTIDE SEQUENCE [LARGE SCALE GENOMIC DNA]</scope>
</reference>
<proteinExistence type="predicted"/>
<accession>A0A0E0JIX7</accession>
<dbReference type="AlphaFoldDB" id="A0A0E0JIX7"/>